<sequence>MFSLYANIQILIFSLKFKYTELLYFKDELYL</sequence>
<evidence type="ECO:0000313" key="2">
    <source>
        <dbReference type="Proteomes" id="UP000320773"/>
    </source>
</evidence>
<name>A0A543G4T7_9FLAO</name>
<proteinExistence type="predicted"/>
<evidence type="ECO:0000313" key="1">
    <source>
        <dbReference type="EMBL" id="TQM41100.1"/>
    </source>
</evidence>
<reference evidence="1 2" key="1">
    <citation type="submission" date="2019-06" db="EMBL/GenBank/DDBJ databases">
        <title>Genomic Encyclopedia of Archaeal and Bacterial Type Strains, Phase II (KMG-II): from individual species to whole genera.</title>
        <authorList>
            <person name="Goeker M."/>
        </authorList>
    </citation>
    <scope>NUCLEOTIDE SEQUENCE [LARGE SCALE GENOMIC DNA]</scope>
    <source>
        <strain evidence="1 2">DSM 24789</strain>
    </source>
</reference>
<organism evidence="1 2">
    <name type="scientific">Flavobacterium branchiophilum</name>
    <dbReference type="NCBI Taxonomy" id="55197"/>
    <lineage>
        <taxon>Bacteria</taxon>
        <taxon>Pseudomonadati</taxon>
        <taxon>Bacteroidota</taxon>
        <taxon>Flavobacteriia</taxon>
        <taxon>Flavobacteriales</taxon>
        <taxon>Flavobacteriaceae</taxon>
        <taxon>Flavobacterium</taxon>
    </lineage>
</organism>
<gene>
    <name evidence="1" type="ORF">BC670_2034</name>
</gene>
<comment type="caution">
    <text evidence="1">The sequence shown here is derived from an EMBL/GenBank/DDBJ whole genome shotgun (WGS) entry which is preliminary data.</text>
</comment>
<dbReference type="Proteomes" id="UP000320773">
    <property type="component" value="Unassembled WGS sequence"/>
</dbReference>
<accession>A0A543G4T7</accession>
<protein>
    <submittedName>
        <fullName evidence="1">Uncharacterized protein</fullName>
    </submittedName>
</protein>
<dbReference type="AlphaFoldDB" id="A0A543G4T7"/>
<dbReference type="EMBL" id="VFPJ01000001">
    <property type="protein sequence ID" value="TQM41100.1"/>
    <property type="molecule type" value="Genomic_DNA"/>
</dbReference>